<organism evidence="2 3">
    <name type="scientific">Tubulinosema ratisbonensis</name>
    <dbReference type="NCBI Taxonomy" id="291195"/>
    <lineage>
        <taxon>Eukaryota</taxon>
        <taxon>Fungi</taxon>
        <taxon>Fungi incertae sedis</taxon>
        <taxon>Microsporidia</taxon>
        <taxon>Tubulinosematoidea</taxon>
        <taxon>Tubulinosematidae</taxon>
        <taxon>Tubulinosema</taxon>
    </lineage>
</organism>
<dbReference type="PANTHER" id="PTHR11599">
    <property type="entry name" value="PROTEASOME SUBUNIT ALPHA/BETA"/>
    <property type="match status" value="1"/>
</dbReference>
<dbReference type="OrthoDB" id="268428at2759"/>
<evidence type="ECO:0000313" key="2">
    <source>
        <dbReference type="EMBL" id="RVD92384.1"/>
    </source>
</evidence>
<comment type="caution">
    <text evidence="2">The sequence shown here is derived from an EMBL/GenBank/DDBJ whole genome shotgun (WGS) entry which is preliminary data.</text>
</comment>
<dbReference type="GO" id="GO:0051603">
    <property type="term" value="P:proteolysis involved in protein catabolic process"/>
    <property type="evidence" value="ECO:0007669"/>
    <property type="project" value="InterPro"/>
</dbReference>
<gene>
    <name evidence="2" type="ORF">TUBRATIS_11080</name>
</gene>
<dbReference type="InterPro" id="IPR001353">
    <property type="entry name" value="Proteasome_sua/b"/>
</dbReference>
<dbReference type="InterPro" id="IPR029055">
    <property type="entry name" value="Ntn_hydrolases_N"/>
</dbReference>
<proteinExistence type="predicted"/>
<dbReference type="VEuPathDB" id="MicrosporidiaDB:TUBRATIS_11080"/>
<dbReference type="Pfam" id="PF00227">
    <property type="entry name" value="Proteasome"/>
    <property type="match status" value="1"/>
</dbReference>
<reference evidence="2 3" key="1">
    <citation type="submission" date="2018-10" db="EMBL/GenBank/DDBJ databases">
        <title>Draft genome sequence of the microsporidian Tubulinosema ratisbonensis.</title>
        <authorList>
            <person name="Polonais V."/>
            <person name="Peyretaillade E."/>
            <person name="Niehus S."/>
            <person name="Wawrzyniak I."/>
            <person name="Franchet A."/>
            <person name="Gaspin C."/>
            <person name="Reichstadt M."/>
            <person name="Belser C."/>
            <person name="Labadie K."/>
            <person name="Delbac F."/>
            <person name="Ferrandon D."/>
        </authorList>
    </citation>
    <scope>NUCLEOTIDE SEQUENCE [LARGE SCALE GENOMIC DNA]</scope>
    <source>
        <strain evidence="2 3">Franzen</strain>
    </source>
</reference>
<dbReference type="GO" id="GO:0005839">
    <property type="term" value="C:proteasome core complex"/>
    <property type="evidence" value="ECO:0007669"/>
    <property type="project" value="InterPro"/>
</dbReference>
<dbReference type="EMBL" id="RCSS01000234">
    <property type="protein sequence ID" value="RVD92384.1"/>
    <property type="molecule type" value="Genomic_DNA"/>
</dbReference>
<keyword evidence="1 2" id="KW-0647">Proteasome</keyword>
<dbReference type="InterPro" id="IPR050115">
    <property type="entry name" value="Proteasome_alpha"/>
</dbReference>
<accession>A0A437AMK2</accession>
<dbReference type="SUPFAM" id="SSF56235">
    <property type="entry name" value="N-terminal nucleophile aminohydrolases (Ntn hydrolases)"/>
    <property type="match status" value="1"/>
</dbReference>
<evidence type="ECO:0000313" key="3">
    <source>
        <dbReference type="Proteomes" id="UP000282876"/>
    </source>
</evidence>
<dbReference type="STRING" id="291195.A0A437AMK2"/>
<protein>
    <submittedName>
        <fullName evidence="2">Putative proteasome subunit beta type-4</fullName>
    </submittedName>
</protein>
<evidence type="ECO:0000256" key="1">
    <source>
        <dbReference type="ARBA" id="ARBA00022942"/>
    </source>
</evidence>
<dbReference type="AlphaFoldDB" id="A0A437AMK2"/>
<sequence length="189" mass="22098">MECLFAFKGKDYVILAVDPTTKDRIIKTFPTQKHFNINNIHYTFSGEQSDYSRITNFTSQKLLFNNKVYQIPINITTVSKVIQNKIYKSLRERPNYQVNSIITDGVKLLGVDEYGCLFEEKRIALGYGLYFLNGIFDNLWNENINLEEGKVLLKRMLKVLKEKFLLNVDQLDCKVVFKEGVENIMINYE</sequence>
<dbReference type="Gene3D" id="3.60.20.10">
    <property type="entry name" value="Glutamine Phosphoribosylpyrophosphate, subunit 1, domain 1"/>
    <property type="match status" value="1"/>
</dbReference>
<dbReference type="Proteomes" id="UP000282876">
    <property type="component" value="Unassembled WGS sequence"/>
</dbReference>
<name>A0A437AMK2_9MICR</name>
<keyword evidence="3" id="KW-1185">Reference proteome</keyword>